<dbReference type="Proteomes" id="UP000676325">
    <property type="component" value="Unassembled WGS sequence"/>
</dbReference>
<organism evidence="1 2">
    <name type="scientific">Actinospica acidithermotolerans</name>
    <dbReference type="NCBI Taxonomy" id="2828514"/>
    <lineage>
        <taxon>Bacteria</taxon>
        <taxon>Bacillati</taxon>
        <taxon>Actinomycetota</taxon>
        <taxon>Actinomycetes</taxon>
        <taxon>Catenulisporales</taxon>
        <taxon>Actinospicaceae</taxon>
        <taxon>Actinospica</taxon>
    </lineage>
</organism>
<dbReference type="RefSeq" id="WP_212520462.1">
    <property type="nucleotide sequence ID" value="NZ_JAGSOH010000082.1"/>
</dbReference>
<sequence length="105" mass="11375">MINHTMIVSFEQPVPDAELDQYLADLERVIVESGVVRSFAAGRHIAVPGEEQIPALIATVIVQIAVADTEALGKAFAAPGIGEVIEHWQARHPYKVGWANHEPLG</sequence>
<gene>
    <name evidence="1" type="ORF">KDK95_23670</name>
</gene>
<dbReference type="EMBL" id="JAGSOH010000082">
    <property type="protein sequence ID" value="MBR7829327.1"/>
    <property type="molecule type" value="Genomic_DNA"/>
</dbReference>
<reference evidence="1" key="1">
    <citation type="submission" date="2021-04" db="EMBL/GenBank/DDBJ databases">
        <title>Genome based classification of Actinospica acidithermotolerans sp. nov., an actinobacterium isolated from an Indonesian hot spring.</title>
        <authorList>
            <person name="Kusuma A.B."/>
            <person name="Putra K.E."/>
            <person name="Nafisah S."/>
            <person name="Loh J."/>
            <person name="Nouioui I."/>
            <person name="Goodfellow M."/>
        </authorList>
    </citation>
    <scope>NUCLEOTIDE SEQUENCE</scope>
    <source>
        <strain evidence="1">MGRD01-02</strain>
    </source>
</reference>
<keyword evidence="2" id="KW-1185">Reference proteome</keyword>
<protein>
    <submittedName>
        <fullName evidence="1">Uncharacterized protein</fullName>
    </submittedName>
</protein>
<comment type="caution">
    <text evidence="1">The sequence shown here is derived from an EMBL/GenBank/DDBJ whole genome shotgun (WGS) entry which is preliminary data.</text>
</comment>
<name>A0A941EF34_9ACTN</name>
<dbReference type="AlphaFoldDB" id="A0A941EF34"/>
<proteinExistence type="predicted"/>
<evidence type="ECO:0000313" key="1">
    <source>
        <dbReference type="EMBL" id="MBR7829327.1"/>
    </source>
</evidence>
<evidence type="ECO:0000313" key="2">
    <source>
        <dbReference type="Proteomes" id="UP000676325"/>
    </source>
</evidence>
<accession>A0A941EF34</accession>